<keyword evidence="2" id="KW-0812">Transmembrane</keyword>
<reference evidence="4" key="1">
    <citation type="submission" date="2018-06" db="EMBL/GenBank/DDBJ databases">
        <authorList>
            <person name="Zhirakovskaya E."/>
        </authorList>
    </citation>
    <scope>NUCLEOTIDE SEQUENCE</scope>
</reference>
<accession>A0A3B1CZ93</accession>
<evidence type="ECO:0000256" key="2">
    <source>
        <dbReference type="SAM" id="Phobius"/>
    </source>
</evidence>
<dbReference type="InterPro" id="IPR003399">
    <property type="entry name" value="Mce/MlaD"/>
</dbReference>
<organism evidence="4">
    <name type="scientific">hydrothermal vent metagenome</name>
    <dbReference type="NCBI Taxonomy" id="652676"/>
    <lineage>
        <taxon>unclassified sequences</taxon>
        <taxon>metagenomes</taxon>
        <taxon>ecological metagenomes</taxon>
    </lineage>
</organism>
<name>A0A3B1CZ93_9ZZZZ</name>
<protein>
    <submittedName>
        <fullName evidence="4">ABC transporter, substrate-binding protein (Cluster 9, phospholipid)</fullName>
    </submittedName>
</protein>
<keyword evidence="2" id="KW-0472">Membrane</keyword>
<sequence length="346" mass="38529">MLKQLEGARLGLFIFIGTVLIVISIFTIGNKESLFVSSITIKSKFTNIEGLRSGAPVRLSGYTIGSVSSIVLSGDSAGTVIVTMRIDRELRHFIRIDSEASIQTEGLVGKKIISITPGSQGQPVAGEGSFINSKTPMNITKIMEDSEAIISYMKDITKDFSEIVHNVNKGDGSISKLINDDQLYETTVEMIQTANTDLNQVSKTLEYIADLAYETIQSAKNTFTEIDTVIFSIKNISAKIENGEGLFGEMINDTLTYDSIKVMISNLVSSTETAHQGLSSFAENMEALKHNWLFKSYFEERGYWDQLEYQKAIEEQINELKRQNDLLESKIKELKDLGMDINDLRN</sequence>
<dbReference type="EMBL" id="UOGD01000277">
    <property type="protein sequence ID" value="VAX24665.1"/>
    <property type="molecule type" value="Genomic_DNA"/>
</dbReference>
<dbReference type="InterPro" id="IPR052336">
    <property type="entry name" value="MlaD_Phospholipid_Transporter"/>
</dbReference>
<dbReference type="PANTHER" id="PTHR33371">
    <property type="entry name" value="INTERMEMBRANE PHOSPHOLIPID TRANSPORT SYSTEM BINDING PROTEIN MLAD-RELATED"/>
    <property type="match status" value="1"/>
</dbReference>
<evidence type="ECO:0000259" key="3">
    <source>
        <dbReference type="Pfam" id="PF02470"/>
    </source>
</evidence>
<dbReference type="AlphaFoldDB" id="A0A3B1CZ93"/>
<keyword evidence="1" id="KW-0175">Coiled coil</keyword>
<feature type="coiled-coil region" evidence="1">
    <location>
        <begin position="310"/>
        <end position="337"/>
    </location>
</feature>
<keyword evidence="2" id="KW-1133">Transmembrane helix</keyword>
<dbReference type="PANTHER" id="PTHR33371:SF4">
    <property type="entry name" value="INTERMEMBRANE PHOSPHOLIPID TRANSPORT SYSTEM BINDING PROTEIN MLAD"/>
    <property type="match status" value="1"/>
</dbReference>
<evidence type="ECO:0000256" key="1">
    <source>
        <dbReference type="SAM" id="Coils"/>
    </source>
</evidence>
<evidence type="ECO:0000313" key="4">
    <source>
        <dbReference type="EMBL" id="VAX24665.1"/>
    </source>
</evidence>
<proteinExistence type="predicted"/>
<gene>
    <name evidence="4" type="ORF">MNBD_IGNAVI01-1737</name>
</gene>
<feature type="domain" description="Mce/MlaD" evidence="3">
    <location>
        <begin position="39"/>
        <end position="118"/>
    </location>
</feature>
<feature type="transmembrane region" description="Helical" evidence="2">
    <location>
        <begin position="12"/>
        <end position="29"/>
    </location>
</feature>
<dbReference type="Pfam" id="PF02470">
    <property type="entry name" value="MlaD"/>
    <property type="match status" value="1"/>
</dbReference>